<evidence type="ECO:0000313" key="3">
    <source>
        <dbReference type="Proteomes" id="UP000000557"/>
    </source>
</evidence>
<dbReference type="InterPro" id="IPR007761">
    <property type="entry name" value="MtlR-like"/>
</dbReference>
<dbReference type="RefSeq" id="WP_011144170.1">
    <property type="nucleotide sequence ID" value="NC_005125.1"/>
</dbReference>
<keyword evidence="3" id="KW-1185">Reference proteome</keyword>
<dbReference type="SUPFAM" id="SSF158668">
    <property type="entry name" value="MtlR-like"/>
    <property type="match status" value="1"/>
</dbReference>
<dbReference type="HOGENOM" id="CLU_1114573_0_0_3"/>
<reference evidence="2 3" key="2">
    <citation type="journal article" date="2003" name="DNA Res.">
        <title>Complete genome structure of Gloeobacter violaceus PCC 7421, a cyanobacterium that lacks thylakoids (supplement).</title>
        <authorList>
            <person name="Nakamura Y."/>
            <person name="Kaneko T."/>
            <person name="Sato S."/>
            <person name="Mimuro M."/>
            <person name="Miyashita H."/>
            <person name="Tsuchiya T."/>
            <person name="Sasamoto S."/>
            <person name="Watanabe A."/>
            <person name="Kawashima K."/>
            <person name="Kishida Y."/>
            <person name="Kiyokawa C."/>
            <person name="Kohara M."/>
            <person name="Matsumoto M."/>
            <person name="Matsuno A."/>
            <person name="Nakazaki N."/>
            <person name="Shimpo S."/>
            <person name="Takeuchi C."/>
            <person name="Yamada M."/>
            <person name="Tabata S."/>
        </authorList>
    </citation>
    <scope>NUCLEOTIDE SEQUENCE [LARGE SCALE GENOMIC DNA]</scope>
    <source>
        <strain evidence="3">ATCC 29082 / PCC 7421</strain>
    </source>
</reference>
<organism evidence="2 3">
    <name type="scientific">Gloeobacter violaceus (strain ATCC 29082 / PCC 7421)</name>
    <dbReference type="NCBI Taxonomy" id="251221"/>
    <lineage>
        <taxon>Bacteria</taxon>
        <taxon>Bacillati</taxon>
        <taxon>Cyanobacteriota</taxon>
        <taxon>Cyanophyceae</taxon>
        <taxon>Gloeobacterales</taxon>
        <taxon>Gloeobacteraceae</taxon>
        <taxon>Gloeobacter</taxon>
    </lineage>
</organism>
<dbReference type="EMBL" id="BA000045">
    <property type="protein sequence ID" value="BAC92125.1"/>
    <property type="molecule type" value="Genomic_DNA"/>
</dbReference>
<dbReference type="InParanoid" id="Q7NDP9"/>
<evidence type="ECO:0000313" key="2">
    <source>
        <dbReference type="EMBL" id="BAC92125.1"/>
    </source>
</evidence>
<proteinExistence type="predicted"/>
<dbReference type="Pfam" id="PF13643">
    <property type="entry name" value="DUF4145"/>
    <property type="match status" value="1"/>
</dbReference>
<dbReference type="PANTHER" id="PTHR37941">
    <property type="entry name" value="FUMARASE E-RELATED"/>
    <property type="match status" value="1"/>
</dbReference>
<accession>Q7NDP9</accession>
<feature type="domain" description="DUF4145" evidence="1">
    <location>
        <begin position="65"/>
        <end position="126"/>
    </location>
</feature>
<reference evidence="2 3" key="1">
    <citation type="journal article" date="2003" name="DNA Res.">
        <title>Complete genome structure of Gloeobacter violaceus PCC 7421, a cyanobacterium that lacks thylakoids.</title>
        <authorList>
            <person name="Nakamura Y."/>
            <person name="Kaneko T."/>
            <person name="Sato S."/>
            <person name="Mimuro M."/>
            <person name="Miyashita H."/>
            <person name="Tsuchiya T."/>
            <person name="Sasamoto S."/>
            <person name="Watanabe A."/>
            <person name="Kawashima K."/>
            <person name="Kishida Y."/>
            <person name="Kiyokawa C."/>
            <person name="Kohara M."/>
            <person name="Matsumoto M."/>
            <person name="Matsuno A."/>
            <person name="Nakazaki N."/>
            <person name="Shimpo S."/>
            <person name="Takeuchi C."/>
            <person name="Yamada M."/>
            <person name="Tabata S."/>
        </authorList>
    </citation>
    <scope>NUCLEOTIDE SEQUENCE [LARGE SCALE GENOMIC DNA]</scope>
    <source>
        <strain evidence="3">ATCC 29082 / PCC 7421</strain>
    </source>
</reference>
<dbReference type="STRING" id="251221.gene:10761702"/>
<dbReference type="InterPro" id="IPR038026">
    <property type="entry name" value="MtlR-like_sf"/>
</dbReference>
<dbReference type="PANTHER" id="PTHR37941:SF1">
    <property type="entry name" value="FUMARASE E-RELATED"/>
    <property type="match status" value="1"/>
</dbReference>
<dbReference type="GO" id="GO:0045892">
    <property type="term" value="P:negative regulation of DNA-templated transcription"/>
    <property type="evidence" value="ECO:0000318"/>
    <property type="project" value="GO_Central"/>
</dbReference>
<dbReference type="AlphaFoldDB" id="Q7NDP9"/>
<dbReference type="KEGG" id="gvi:glr4184"/>
<dbReference type="Gene3D" id="1.20.120.330">
    <property type="entry name" value="Nucleotidyltransferases domain 2"/>
    <property type="match status" value="1"/>
</dbReference>
<dbReference type="InterPro" id="IPR025285">
    <property type="entry name" value="DUF4145"/>
</dbReference>
<evidence type="ECO:0000259" key="1">
    <source>
        <dbReference type="Pfam" id="PF13643"/>
    </source>
</evidence>
<dbReference type="Proteomes" id="UP000000557">
    <property type="component" value="Chromosome"/>
</dbReference>
<sequence length="249" mass="28540">MVDNNERYYFDGLPEESLFDKPFNDTEYILSQDLPELYKKLQGLQDHRLLAIVTALVVEDRIDKILEAFLPKYSKLKENDFAFSAKVNLLESLNFVPPRLTTAAHCLRKIRNEFAHNLSKVSFLDLDLRLVRSMVHQANEIERDFSPQITNLNDGEELVKAFNIIYDYCVAGINAYTGNVKILRQEIAKREFIEHLSNTIRKQGEDILAAIKSKGPISVTQEGEVLTHRYENGVNVVTSLPHDNLETSD</sequence>
<dbReference type="EnsemblBacteria" id="BAC92125">
    <property type="protein sequence ID" value="BAC92125"/>
    <property type="gene ID" value="BAC92125"/>
</dbReference>
<dbReference type="OrthoDB" id="9814134at2"/>
<name>Q7NDP9_GLOVI</name>
<protein>
    <submittedName>
        <fullName evidence="2">Glr4184 protein</fullName>
    </submittedName>
</protein>
<gene>
    <name evidence="2" type="ordered locus">glr4184</name>
</gene>